<comment type="caution">
    <text evidence="2">The sequence shown here is derived from an EMBL/GenBank/DDBJ whole genome shotgun (WGS) entry which is preliminary data.</text>
</comment>
<proteinExistence type="predicted"/>
<accession>A0AAX6HVY5</accession>
<reference evidence="2" key="2">
    <citation type="submission" date="2023-04" db="EMBL/GenBank/DDBJ databases">
        <authorList>
            <person name="Bruccoleri R.E."/>
            <person name="Oakeley E.J."/>
            <person name="Faust A.-M."/>
            <person name="Dessus-Babus S."/>
            <person name="Altorfer M."/>
            <person name="Burckhardt D."/>
            <person name="Oertli M."/>
            <person name="Naumann U."/>
            <person name="Petersen F."/>
            <person name="Wong J."/>
        </authorList>
    </citation>
    <scope>NUCLEOTIDE SEQUENCE</scope>
    <source>
        <strain evidence="2">GSM-AAB239-AS_SAM_17_03QT</strain>
        <tissue evidence="2">Leaf</tissue>
    </source>
</reference>
<sequence>MTPPLQSPESRPSAARPRRHQRTEPVLDSSPQIPLLGAREPPAGDAFLPGPVVGLAATLYARH</sequence>
<reference evidence="2" key="1">
    <citation type="journal article" date="2023" name="GigaByte">
        <title>Genome assembly of the bearded iris, Iris pallida Lam.</title>
        <authorList>
            <person name="Bruccoleri R.E."/>
            <person name="Oakeley E.J."/>
            <person name="Faust A.M.E."/>
            <person name="Altorfer M."/>
            <person name="Dessus-Babus S."/>
            <person name="Burckhardt D."/>
            <person name="Oertli M."/>
            <person name="Naumann U."/>
            <person name="Petersen F."/>
            <person name="Wong J."/>
        </authorList>
    </citation>
    <scope>NUCLEOTIDE SEQUENCE</scope>
    <source>
        <strain evidence="2">GSM-AAB239-AS_SAM_17_03QT</strain>
    </source>
</reference>
<dbReference type="Proteomes" id="UP001140949">
    <property type="component" value="Unassembled WGS sequence"/>
</dbReference>
<organism evidence="2 3">
    <name type="scientific">Iris pallida</name>
    <name type="common">Sweet iris</name>
    <dbReference type="NCBI Taxonomy" id="29817"/>
    <lineage>
        <taxon>Eukaryota</taxon>
        <taxon>Viridiplantae</taxon>
        <taxon>Streptophyta</taxon>
        <taxon>Embryophyta</taxon>
        <taxon>Tracheophyta</taxon>
        <taxon>Spermatophyta</taxon>
        <taxon>Magnoliopsida</taxon>
        <taxon>Liliopsida</taxon>
        <taxon>Asparagales</taxon>
        <taxon>Iridaceae</taxon>
        <taxon>Iridoideae</taxon>
        <taxon>Irideae</taxon>
        <taxon>Iris</taxon>
    </lineage>
</organism>
<dbReference type="EMBL" id="JANAVB010006463">
    <property type="protein sequence ID" value="KAJ6844881.1"/>
    <property type="molecule type" value="Genomic_DNA"/>
</dbReference>
<keyword evidence="3" id="KW-1185">Reference proteome</keyword>
<protein>
    <submittedName>
        <fullName evidence="2">Uncharacterized protein</fullName>
    </submittedName>
</protein>
<feature type="region of interest" description="Disordered" evidence="1">
    <location>
        <begin position="1"/>
        <end position="44"/>
    </location>
</feature>
<evidence type="ECO:0000313" key="2">
    <source>
        <dbReference type="EMBL" id="KAJ6844881.1"/>
    </source>
</evidence>
<name>A0AAX6HVY5_IRIPA</name>
<evidence type="ECO:0000256" key="1">
    <source>
        <dbReference type="SAM" id="MobiDB-lite"/>
    </source>
</evidence>
<gene>
    <name evidence="2" type="ORF">M6B38_290575</name>
</gene>
<evidence type="ECO:0000313" key="3">
    <source>
        <dbReference type="Proteomes" id="UP001140949"/>
    </source>
</evidence>
<dbReference type="AlphaFoldDB" id="A0AAX6HVY5"/>